<dbReference type="Proteomes" id="UP000321157">
    <property type="component" value="Unassembled WGS sequence"/>
</dbReference>
<dbReference type="Pfam" id="PF02566">
    <property type="entry name" value="OsmC"/>
    <property type="match status" value="1"/>
</dbReference>
<protein>
    <submittedName>
        <fullName evidence="1">OsmC family protein</fullName>
    </submittedName>
</protein>
<dbReference type="InterPro" id="IPR036102">
    <property type="entry name" value="OsmC/Ohrsf"/>
</dbReference>
<dbReference type="InterPro" id="IPR003718">
    <property type="entry name" value="OsmC/Ohr_fam"/>
</dbReference>
<reference evidence="1 2" key="1">
    <citation type="submission" date="2019-07" db="EMBL/GenBank/DDBJ databases">
        <title>Whole genome shotgun sequence of Aneurinibacillus danicus NBRC 102444.</title>
        <authorList>
            <person name="Hosoyama A."/>
            <person name="Uohara A."/>
            <person name="Ohji S."/>
            <person name="Ichikawa N."/>
        </authorList>
    </citation>
    <scope>NUCLEOTIDE SEQUENCE [LARGE SCALE GENOMIC DNA]</scope>
    <source>
        <strain evidence="1 2">NBRC 102444</strain>
    </source>
</reference>
<organism evidence="1 2">
    <name type="scientific">Aneurinibacillus danicus</name>
    <dbReference type="NCBI Taxonomy" id="267746"/>
    <lineage>
        <taxon>Bacteria</taxon>
        <taxon>Bacillati</taxon>
        <taxon>Bacillota</taxon>
        <taxon>Bacilli</taxon>
        <taxon>Bacillales</taxon>
        <taxon>Paenibacillaceae</taxon>
        <taxon>Aneurinibacillus group</taxon>
        <taxon>Aneurinibacillus</taxon>
    </lineage>
</organism>
<comment type="caution">
    <text evidence="1">The sequence shown here is derived from an EMBL/GenBank/DDBJ whole genome shotgun (WGS) entry which is preliminary data.</text>
</comment>
<keyword evidence="2" id="KW-1185">Reference proteome</keyword>
<gene>
    <name evidence="1" type="ORF">ADA01nite_34440</name>
</gene>
<dbReference type="RefSeq" id="WP_146811490.1">
    <property type="nucleotide sequence ID" value="NZ_BJXX01000162.1"/>
</dbReference>
<evidence type="ECO:0000313" key="1">
    <source>
        <dbReference type="EMBL" id="GEN35984.1"/>
    </source>
</evidence>
<dbReference type="PANTHER" id="PTHR35368">
    <property type="entry name" value="HYDROPEROXIDE REDUCTASE"/>
    <property type="match status" value="1"/>
</dbReference>
<dbReference type="AlphaFoldDB" id="A0A511VAY5"/>
<dbReference type="EMBL" id="BJXX01000162">
    <property type="protein sequence ID" value="GEN35984.1"/>
    <property type="molecule type" value="Genomic_DNA"/>
</dbReference>
<dbReference type="PANTHER" id="PTHR35368:SF1">
    <property type="entry name" value="HYDROPEROXIDE REDUCTASE"/>
    <property type="match status" value="1"/>
</dbReference>
<dbReference type="InterPro" id="IPR052924">
    <property type="entry name" value="OsmC/Ohr_hydroprdx_reductase"/>
</dbReference>
<dbReference type="OrthoDB" id="1433018at2"/>
<name>A0A511VAY5_9BACL</name>
<dbReference type="SUPFAM" id="SSF82784">
    <property type="entry name" value="OsmC-like"/>
    <property type="match status" value="1"/>
</dbReference>
<dbReference type="InterPro" id="IPR015946">
    <property type="entry name" value="KH_dom-like_a/b"/>
</dbReference>
<accession>A0A511VAY5</accession>
<proteinExistence type="predicted"/>
<sequence length="156" mass="17790">MTQIIENEATKEIRKVRARTEWKGNMETVHHVRDFSFTIDEPEKIGGTNKGPTPLEYVLGSYNGCLQVVIETIARELGIRIANISLESTGNVDRRGMFGTADVSPHFQQIITTIDIAIAEGKEKLDELKEKLYQRCPMYNLIKDAQIKQEIIWNVK</sequence>
<dbReference type="Gene3D" id="3.30.300.20">
    <property type="match status" value="1"/>
</dbReference>
<evidence type="ECO:0000313" key="2">
    <source>
        <dbReference type="Proteomes" id="UP000321157"/>
    </source>
</evidence>